<evidence type="ECO:0000256" key="8">
    <source>
        <dbReference type="SAM" id="Phobius"/>
    </source>
</evidence>
<dbReference type="PANTHER" id="PTHR33908:SF11">
    <property type="entry name" value="MEMBRANE PROTEIN"/>
    <property type="match status" value="1"/>
</dbReference>
<dbReference type="EMBL" id="BJOV01000005">
    <property type="protein sequence ID" value="GEE03880.1"/>
    <property type="molecule type" value="Genomic_DNA"/>
</dbReference>
<organism evidence="10 11">
    <name type="scientific">Gordonia spumicola</name>
    <dbReference type="NCBI Taxonomy" id="589161"/>
    <lineage>
        <taxon>Bacteria</taxon>
        <taxon>Bacillati</taxon>
        <taxon>Actinomycetota</taxon>
        <taxon>Actinomycetes</taxon>
        <taxon>Mycobacteriales</taxon>
        <taxon>Gordoniaceae</taxon>
        <taxon>Gordonia</taxon>
    </lineage>
</organism>
<name>A0A7I9VFU0_9ACTN</name>
<keyword evidence="3" id="KW-0328">Glycosyltransferase</keyword>
<feature type="transmembrane region" description="Helical" evidence="8">
    <location>
        <begin position="179"/>
        <end position="200"/>
    </location>
</feature>
<feature type="transmembrane region" description="Helical" evidence="8">
    <location>
        <begin position="87"/>
        <end position="107"/>
    </location>
</feature>
<evidence type="ECO:0000313" key="10">
    <source>
        <dbReference type="EMBL" id="GEE03880.1"/>
    </source>
</evidence>
<evidence type="ECO:0000256" key="1">
    <source>
        <dbReference type="ARBA" id="ARBA00004651"/>
    </source>
</evidence>
<dbReference type="Pfam" id="PF13231">
    <property type="entry name" value="PMT_2"/>
    <property type="match status" value="1"/>
</dbReference>
<feature type="transmembrane region" description="Helical" evidence="8">
    <location>
        <begin position="113"/>
        <end position="135"/>
    </location>
</feature>
<feature type="domain" description="Glycosyltransferase RgtA/B/C/D-like" evidence="9">
    <location>
        <begin position="85"/>
        <end position="203"/>
    </location>
</feature>
<keyword evidence="4" id="KW-0808">Transferase</keyword>
<feature type="transmembrane region" description="Helical" evidence="8">
    <location>
        <begin position="332"/>
        <end position="352"/>
    </location>
</feature>
<evidence type="ECO:0000256" key="5">
    <source>
        <dbReference type="ARBA" id="ARBA00022692"/>
    </source>
</evidence>
<comment type="caution">
    <text evidence="10">The sequence shown here is derived from an EMBL/GenBank/DDBJ whole genome shotgun (WGS) entry which is preliminary data.</text>
</comment>
<keyword evidence="11" id="KW-1185">Reference proteome</keyword>
<comment type="subcellular location">
    <subcellularLocation>
        <location evidence="1">Cell membrane</location>
        <topology evidence="1">Multi-pass membrane protein</topology>
    </subcellularLocation>
</comment>
<keyword evidence="2" id="KW-1003">Cell membrane</keyword>
<accession>A0A7I9VFU0</accession>
<gene>
    <name evidence="10" type="ORF">nbrc107696_43260</name>
</gene>
<protein>
    <recommendedName>
        <fullName evidence="9">Glycosyltransferase RgtA/B/C/D-like domain-containing protein</fullName>
    </recommendedName>
</protein>
<feature type="transmembrane region" description="Helical" evidence="8">
    <location>
        <begin position="382"/>
        <end position="402"/>
    </location>
</feature>
<keyword evidence="7 8" id="KW-0472">Membrane</keyword>
<dbReference type="AlphaFoldDB" id="A0A7I9VFU0"/>
<dbReference type="InterPro" id="IPR050297">
    <property type="entry name" value="LipidA_mod_glycosyltrf_83"/>
</dbReference>
<dbReference type="Proteomes" id="UP000444960">
    <property type="component" value="Unassembled WGS sequence"/>
</dbReference>
<keyword evidence="5 8" id="KW-0812">Transmembrane</keyword>
<dbReference type="GO" id="GO:0009103">
    <property type="term" value="P:lipopolysaccharide biosynthetic process"/>
    <property type="evidence" value="ECO:0007669"/>
    <property type="project" value="UniProtKB-ARBA"/>
</dbReference>
<evidence type="ECO:0000256" key="7">
    <source>
        <dbReference type="ARBA" id="ARBA00023136"/>
    </source>
</evidence>
<feature type="transmembrane region" description="Helical" evidence="8">
    <location>
        <begin position="221"/>
        <end position="242"/>
    </location>
</feature>
<dbReference type="PROSITE" id="PS51257">
    <property type="entry name" value="PROKAR_LIPOPROTEIN"/>
    <property type="match status" value="1"/>
</dbReference>
<feature type="transmembrane region" description="Helical" evidence="8">
    <location>
        <begin position="277"/>
        <end position="299"/>
    </location>
</feature>
<reference evidence="11" key="1">
    <citation type="submission" date="2019-06" db="EMBL/GenBank/DDBJ databases">
        <title>Gordonia isolated from sludge of a wastewater treatment plant.</title>
        <authorList>
            <person name="Tamura T."/>
            <person name="Aoyama K."/>
            <person name="Kang Y."/>
            <person name="Saito S."/>
            <person name="Akiyama N."/>
            <person name="Yazawa K."/>
            <person name="Gonoi T."/>
            <person name="Mikami Y."/>
        </authorList>
    </citation>
    <scope>NUCLEOTIDE SEQUENCE [LARGE SCALE GENOMIC DNA]</scope>
    <source>
        <strain evidence="11">NBRC 107696</strain>
    </source>
</reference>
<sequence>MTTRRTHLAVFVLAAACYLAFGAYLALDQQFYSGDALSRVQAAQAALVSRDPHLSAIGFVFTPLTAIAEIPLVALSPLWPAFTTHAMSAVVMSALFMAGSVMQLAGIVTDRGLSWRIGALVVGAYALNPMIVFYGANGMSEAPYLFCLVWAVRRLIRWVDTDDVHDLVTAGIALALSYLTRYDGGAAGFAAMIFVAVISFRRASSSPVETVTRRRRAVVDAAVVALPTAVAFTVWASTSWLITGDLFAQFTSEYGNAAIISQLGGSGSDTATTALEFSATCMAIMAPLLVLLVPGVAVVRRRRLRAVAVSLAVFGAVLAFQVFAYSRGTTFGFLRFYITVIPLSAVLAALAAPMRRDMPYRRLGANAELPDLTPSPGGWRRLIPVAAAAALVVGVGTTWVGMASPKYAPQEFALRAVIGADPDSTDKLLLDARRVARSFSTERELAHYLDSLNLPDGAVVCDTVYGFAVIVQSQRPRQFVIPSDADFARILNAPAAHRVQYILAVPNEGRGTSDAVNVRFPTMYENGAQIAALVLEARNQGADQPDWRLYRVVS</sequence>
<evidence type="ECO:0000256" key="4">
    <source>
        <dbReference type="ARBA" id="ARBA00022679"/>
    </source>
</evidence>
<dbReference type="GO" id="GO:0016763">
    <property type="term" value="F:pentosyltransferase activity"/>
    <property type="evidence" value="ECO:0007669"/>
    <property type="project" value="TreeGrafter"/>
</dbReference>
<dbReference type="GO" id="GO:0005886">
    <property type="term" value="C:plasma membrane"/>
    <property type="evidence" value="ECO:0007669"/>
    <property type="project" value="UniProtKB-SubCell"/>
</dbReference>
<feature type="transmembrane region" description="Helical" evidence="8">
    <location>
        <begin position="306"/>
        <end position="326"/>
    </location>
</feature>
<evidence type="ECO:0000256" key="3">
    <source>
        <dbReference type="ARBA" id="ARBA00022676"/>
    </source>
</evidence>
<dbReference type="PANTHER" id="PTHR33908">
    <property type="entry name" value="MANNOSYLTRANSFERASE YKCB-RELATED"/>
    <property type="match status" value="1"/>
</dbReference>
<evidence type="ECO:0000313" key="11">
    <source>
        <dbReference type="Proteomes" id="UP000444960"/>
    </source>
</evidence>
<dbReference type="RefSeq" id="WP_186349828.1">
    <property type="nucleotide sequence ID" value="NZ_BJOV01000005.1"/>
</dbReference>
<dbReference type="InterPro" id="IPR038731">
    <property type="entry name" value="RgtA/B/C-like"/>
</dbReference>
<evidence type="ECO:0000256" key="2">
    <source>
        <dbReference type="ARBA" id="ARBA00022475"/>
    </source>
</evidence>
<keyword evidence="6 8" id="KW-1133">Transmembrane helix</keyword>
<evidence type="ECO:0000256" key="6">
    <source>
        <dbReference type="ARBA" id="ARBA00022989"/>
    </source>
</evidence>
<proteinExistence type="predicted"/>
<evidence type="ECO:0000259" key="9">
    <source>
        <dbReference type="Pfam" id="PF13231"/>
    </source>
</evidence>